<dbReference type="PROSITE" id="PS50042">
    <property type="entry name" value="CNMP_BINDING_3"/>
    <property type="match status" value="1"/>
</dbReference>
<dbReference type="GO" id="GO:0005829">
    <property type="term" value="C:cytosol"/>
    <property type="evidence" value="ECO:0007669"/>
    <property type="project" value="TreeGrafter"/>
</dbReference>
<evidence type="ECO:0000256" key="1">
    <source>
        <dbReference type="ARBA" id="ARBA00023015"/>
    </source>
</evidence>
<dbReference type="EMBL" id="MTSD02000003">
    <property type="protein sequence ID" value="OOV86968.1"/>
    <property type="molecule type" value="Genomic_DNA"/>
</dbReference>
<protein>
    <recommendedName>
        <fullName evidence="8">Crp/Fnr family transcriptional regulator</fullName>
    </recommendedName>
</protein>
<reference evidence="6" key="1">
    <citation type="submission" date="2017-02" db="EMBL/GenBank/DDBJ databases">
        <title>Draft Genome Sequence of the Salt Water Bacterium Oceanospirillum linum ATCC 11336.</title>
        <authorList>
            <person name="Trachtenberg A.M."/>
            <person name="Carney J.G."/>
            <person name="Linnane J.D."/>
            <person name="Rheaume B.A."/>
            <person name="Pitts N.L."/>
            <person name="Mykles D.L."/>
            <person name="Maclea K.S."/>
        </authorList>
    </citation>
    <scope>NUCLEOTIDE SEQUENCE [LARGE SCALE GENOMIC DNA]</scope>
    <source>
        <strain evidence="6">ATCC 11336</strain>
    </source>
</reference>
<dbReference type="Pfam" id="PF00027">
    <property type="entry name" value="cNMP_binding"/>
    <property type="match status" value="1"/>
</dbReference>
<dbReference type="CDD" id="cd00038">
    <property type="entry name" value="CAP_ED"/>
    <property type="match status" value="1"/>
</dbReference>
<dbReference type="GO" id="GO:0003677">
    <property type="term" value="F:DNA binding"/>
    <property type="evidence" value="ECO:0007669"/>
    <property type="project" value="UniProtKB-KW"/>
</dbReference>
<dbReference type="RefSeq" id="WP_078319321.1">
    <property type="nucleotide sequence ID" value="NZ_FXTS01000003.1"/>
</dbReference>
<dbReference type="Gene3D" id="1.10.10.10">
    <property type="entry name" value="Winged helix-like DNA-binding domain superfamily/Winged helix DNA-binding domain"/>
    <property type="match status" value="1"/>
</dbReference>
<dbReference type="InterPro" id="IPR000595">
    <property type="entry name" value="cNMP-bd_dom"/>
</dbReference>
<comment type="caution">
    <text evidence="6">The sequence shown here is derived from an EMBL/GenBank/DDBJ whole genome shotgun (WGS) entry which is preliminary data.</text>
</comment>
<feature type="domain" description="HTH crp-type" evidence="5">
    <location>
        <begin position="147"/>
        <end position="234"/>
    </location>
</feature>
<dbReference type="SUPFAM" id="SSF51206">
    <property type="entry name" value="cAMP-binding domain-like"/>
    <property type="match status" value="1"/>
</dbReference>
<organism evidence="6 7">
    <name type="scientific">Oceanospirillum linum</name>
    <dbReference type="NCBI Taxonomy" id="966"/>
    <lineage>
        <taxon>Bacteria</taxon>
        <taxon>Pseudomonadati</taxon>
        <taxon>Pseudomonadota</taxon>
        <taxon>Gammaproteobacteria</taxon>
        <taxon>Oceanospirillales</taxon>
        <taxon>Oceanospirillaceae</taxon>
        <taxon>Oceanospirillum</taxon>
    </lineage>
</organism>
<evidence type="ECO:0000256" key="2">
    <source>
        <dbReference type="ARBA" id="ARBA00023125"/>
    </source>
</evidence>
<evidence type="ECO:0000313" key="7">
    <source>
        <dbReference type="Proteomes" id="UP000190064"/>
    </source>
</evidence>
<evidence type="ECO:0008006" key="8">
    <source>
        <dbReference type="Google" id="ProtNLM"/>
    </source>
</evidence>
<dbReference type="PANTHER" id="PTHR24567">
    <property type="entry name" value="CRP FAMILY TRANSCRIPTIONAL REGULATORY PROTEIN"/>
    <property type="match status" value="1"/>
</dbReference>
<gene>
    <name evidence="6" type="ORF">BTA35_0208060</name>
</gene>
<dbReference type="PROSITE" id="PS51063">
    <property type="entry name" value="HTH_CRP_2"/>
    <property type="match status" value="1"/>
</dbReference>
<dbReference type="InterPro" id="IPR018490">
    <property type="entry name" value="cNMP-bd_dom_sf"/>
</dbReference>
<dbReference type="PANTHER" id="PTHR24567:SF26">
    <property type="entry name" value="REGULATORY PROTEIN YEIL"/>
    <property type="match status" value="1"/>
</dbReference>
<keyword evidence="3" id="KW-0804">Transcription</keyword>
<evidence type="ECO:0000256" key="3">
    <source>
        <dbReference type="ARBA" id="ARBA00023163"/>
    </source>
</evidence>
<dbReference type="STRING" id="966.BTA35_0208060"/>
<evidence type="ECO:0000259" key="4">
    <source>
        <dbReference type="PROSITE" id="PS50042"/>
    </source>
</evidence>
<proteinExistence type="predicted"/>
<dbReference type="AlphaFoldDB" id="A0A1T1HAS3"/>
<dbReference type="InterPro" id="IPR050397">
    <property type="entry name" value="Env_Response_Regulators"/>
</dbReference>
<dbReference type="InterPro" id="IPR036388">
    <property type="entry name" value="WH-like_DNA-bd_sf"/>
</dbReference>
<keyword evidence="7" id="KW-1185">Reference proteome</keyword>
<dbReference type="SUPFAM" id="SSF46785">
    <property type="entry name" value="Winged helix' DNA-binding domain"/>
    <property type="match status" value="1"/>
</dbReference>
<keyword evidence="1" id="KW-0805">Transcription regulation</keyword>
<keyword evidence="2" id="KW-0238">DNA-binding</keyword>
<dbReference type="InterPro" id="IPR036390">
    <property type="entry name" value="WH_DNA-bd_sf"/>
</dbReference>
<dbReference type="InterPro" id="IPR014710">
    <property type="entry name" value="RmlC-like_jellyroll"/>
</dbReference>
<dbReference type="Proteomes" id="UP000190064">
    <property type="component" value="Unassembled WGS sequence"/>
</dbReference>
<dbReference type="Pfam" id="PF13545">
    <property type="entry name" value="HTH_Crp_2"/>
    <property type="match status" value="1"/>
</dbReference>
<accession>A0A1T1HAS3</accession>
<name>A0A1T1HAS3_OCELI</name>
<feature type="domain" description="Cyclic nucleotide-binding" evidence="4">
    <location>
        <begin position="13"/>
        <end position="116"/>
    </location>
</feature>
<dbReference type="SMART" id="SM00419">
    <property type="entry name" value="HTH_CRP"/>
    <property type="match status" value="1"/>
</dbReference>
<dbReference type="Gene3D" id="2.60.120.10">
    <property type="entry name" value="Jelly Rolls"/>
    <property type="match status" value="1"/>
</dbReference>
<dbReference type="InterPro" id="IPR012318">
    <property type="entry name" value="HTH_CRP"/>
</dbReference>
<dbReference type="SMART" id="SM00100">
    <property type="entry name" value="cNMP"/>
    <property type="match status" value="1"/>
</dbReference>
<evidence type="ECO:0000259" key="5">
    <source>
        <dbReference type="PROSITE" id="PS51063"/>
    </source>
</evidence>
<evidence type="ECO:0000313" key="6">
    <source>
        <dbReference type="EMBL" id="OOV86968.1"/>
    </source>
</evidence>
<sequence>MAVSVEILKGFGILRELPEAALAQLASQSVLKRYARREIVIDPGEQEASLCFLFEGSLQGVDFTLDGREVGLYFVRPGDFCGEVGLFGEQTNPEFVVALAKSQVVLMPYAAVSQIMYETRPLIAGLSGRLAKRVSEHTRQRAILSLNSIPHRIYRQLVQLAGLDTLHGDDAGSIPVDEAGDESCIDIAYPPTHQEMAIMLNTSRETVTRVFQALQADGLVQRNGTSSLLIKKPEALYQLAYGDN</sequence>
<dbReference type="GO" id="GO:0003700">
    <property type="term" value="F:DNA-binding transcription factor activity"/>
    <property type="evidence" value="ECO:0007669"/>
    <property type="project" value="TreeGrafter"/>
</dbReference>